<dbReference type="EMBL" id="BLYJ01000004">
    <property type="protein sequence ID" value="GFO87381.1"/>
    <property type="molecule type" value="Genomic_DNA"/>
</dbReference>
<accession>A0ABQ1DXC8</accession>
<feature type="domain" description="VOC" evidence="1">
    <location>
        <begin position="3"/>
        <end position="120"/>
    </location>
</feature>
<dbReference type="InterPro" id="IPR025870">
    <property type="entry name" value="Glyoxalase-like_dom"/>
</dbReference>
<proteinExistence type="predicted"/>
<protein>
    <submittedName>
        <fullName evidence="2">Glyoxalase</fullName>
    </submittedName>
</protein>
<dbReference type="Proteomes" id="UP000620147">
    <property type="component" value="Unassembled WGS sequence"/>
</dbReference>
<name>A0ABQ1DXC8_9FIRM</name>
<keyword evidence="3" id="KW-1185">Reference proteome</keyword>
<sequence>MIKFRMPLLAVRDVEISKKFYHDLFDQEVVLDLGGNVTFSGGFSVQQDFDRLTGVPKSTILHQSHNMELYFEVDDFDAFTEKLRGHLDVELVHPPMTHAWQQRVVRLYDPDWHMIEVGESMEHIALRLLDEGRSVEETAALIHHPTDFVEQCRKGLK</sequence>
<evidence type="ECO:0000313" key="3">
    <source>
        <dbReference type="Proteomes" id="UP000620147"/>
    </source>
</evidence>
<dbReference type="Gene3D" id="3.10.180.10">
    <property type="entry name" value="2,3-Dihydroxybiphenyl 1,2-Dioxygenase, domain 1"/>
    <property type="match status" value="1"/>
</dbReference>
<dbReference type="Pfam" id="PF12681">
    <property type="entry name" value="Glyoxalase_2"/>
    <property type="match status" value="1"/>
</dbReference>
<gene>
    <name evidence="2" type="ORF">BUFA31_05450</name>
</gene>
<dbReference type="PROSITE" id="PS51819">
    <property type="entry name" value="VOC"/>
    <property type="match status" value="1"/>
</dbReference>
<reference evidence="2 3" key="1">
    <citation type="submission" date="2020-06" db="EMBL/GenBank/DDBJ databases">
        <title>Characterization of fructooligosaccharide metabolism and fructooligosaccharide-degrading enzymes in human commensal butyrate producers.</title>
        <authorList>
            <person name="Tanno H."/>
            <person name="Fujii T."/>
            <person name="Hirano K."/>
            <person name="Maeno S."/>
            <person name="Tonozuka T."/>
            <person name="Sakamoto M."/>
            <person name="Ohkuma M."/>
            <person name="Tochio T."/>
            <person name="Endo A."/>
        </authorList>
    </citation>
    <scope>NUCLEOTIDE SEQUENCE [LARGE SCALE GENOMIC DNA]</scope>
    <source>
        <strain evidence="2 3">JCM 31056</strain>
    </source>
</reference>
<dbReference type="InterPro" id="IPR037523">
    <property type="entry name" value="VOC_core"/>
</dbReference>
<evidence type="ECO:0000313" key="2">
    <source>
        <dbReference type="EMBL" id="GFO87381.1"/>
    </source>
</evidence>
<evidence type="ECO:0000259" key="1">
    <source>
        <dbReference type="PROSITE" id="PS51819"/>
    </source>
</evidence>
<dbReference type="InterPro" id="IPR029068">
    <property type="entry name" value="Glyas_Bleomycin-R_OHBP_Dase"/>
</dbReference>
<organism evidence="2 3">
    <name type="scientific">Butyricicoccus faecihominis</name>
    <dbReference type="NCBI Taxonomy" id="1712515"/>
    <lineage>
        <taxon>Bacteria</taxon>
        <taxon>Bacillati</taxon>
        <taxon>Bacillota</taxon>
        <taxon>Clostridia</taxon>
        <taxon>Eubacteriales</taxon>
        <taxon>Butyricicoccaceae</taxon>
        <taxon>Butyricicoccus</taxon>
    </lineage>
</organism>
<dbReference type="SUPFAM" id="SSF54593">
    <property type="entry name" value="Glyoxalase/Bleomycin resistance protein/Dihydroxybiphenyl dioxygenase"/>
    <property type="match status" value="1"/>
</dbReference>
<comment type="caution">
    <text evidence="2">The sequence shown here is derived from an EMBL/GenBank/DDBJ whole genome shotgun (WGS) entry which is preliminary data.</text>
</comment>